<keyword evidence="3" id="KW-1185">Reference proteome</keyword>
<keyword evidence="1" id="KW-1133">Transmembrane helix</keyword>
<reference evidence="2 3" key="1">
    <citation type="submission" date="2020-04" db="EMBL/GenBank/DDBJ databases">
        <title>Rhodospirillaceae bacterium KN72 isolated from deep sea.</title>
        <authorList>
            <person name="Zhang D.-C."/>
        </authorList>
    </citation>
    <scope>NUCLEOTIDE SEQUENCE [LARGE SCALE GENOMIC DNA]</scope>
    <source>
        <strain evidence="2 3">KN72</strain>
    </source>
</reference>
<accession>A0A7Y0E160</accession>
<sequence>MDQQTLIVILAVLVLVGYVYFRHRRGGARFSQPQLAYAYHAEPIAEAGEDLRAAFAGMTDGLPTGAVLMRFSLLNRGEGALAAATHFAAPVVITLPEGTRVLRAQAVEGHGRASHDNVAVSISGSAVTIDPFDMPSFGSVIFNIVTDGPVGNPVVSGGLKDQGDPEMLA</sequence>
<gene>
    <name evidence="2" type="ORF">HH303_12600</name>
</gene>
<dbReference type="AlphaFoldDB" id="A0A7Y0E160"/>
<evidence type="ECO:0000256" key="1">
    <source>
        <dbReference type="SAM" id="Phobius"/>
    </source>
</evidence>
<keyword evidence="1" id="KW-0472">Membrane</keyword>
<protein>
    <submittedName>
        <fullName evidence="2">Uncharacterized protein</fullName>
    </submittedName>
</protein>
<organism evidence="2 3">
    <name type="scientific">Pacificispira spongiicola</name>
    <dbReference type="NCBI Taxonomy" id="2729598"/>
    <lineage>
        <taxon>Bacteria</taxon>
        <taxon>Pseudomonadati</taxon>
        <taxon>Pseudomonadota</taxon>
        <taxon>Alphaproteobacteria</taxon>
        <taxon>Rhodospirillales</taxon>
        <taxon>Rhodospirillaceae</taxon>
        <taxon>Pacificispira</taxon>
    </lineage>
</organism>
<dbReference type="EMBL" id="JABBNT010000003">
    <property type="protein sequence ID" value="NMM45325.1"/>
    <property type="molecule type" value="Genomic_DNA"/>
</dbReference>
<name>A0A7Y0E160_9PROT</name>
<evidence type="ECO:0000313" key="3">
    <source>
        <dbReference type="Proteomes" id="UP000539372"/>
    </source>
</evidence>
<dbReference type="RefSeq" id="WP_169625673.1">
    <property type="nucleotide sequence ID" value="NZ_JABBNT010000003.1"/>
</dbReference>
<dbReference type="Proteomes" id="UP000539372">
    <property type="component" value="Unassembled WGS sequence"/>
</dbReference>
<proteinExistence type="predicted"/>
<feature type="transmembrane region" description="Helical" evidence="1">
    <location>
        <begin position="6"/>
        <end position="21"/>
    </location>
</feature>
<evidence type="ECO:0000313" key="2">
    <source>
        <dbReference type="EMBL" id="NMM45325.1"/>
    </source>
</evidence>
<comment type="caution">
    <text evidence="2">The sequence shown here is derived from an EMBL/GenBank/DDBJ whole genome shotgun (WGS) entry which is preliminary data.</text>
</comment>
<keyword evidence="1" id="KW-0812">Transmembrane</keyword>